<name>A0ABV1UJZ3_9ACTN</name>
<dbReference type="InterPro" id="IPR027268">
    <property type="entry name" value="Peptidase_M4/M1_CTD_sf"/>
</dbReference>
<dbReference type="CDD" id="cd09597">
    <property type="entry name" value="M4_TLP"/>
    <property type="match status" value="1"/>
</dbReference>
<evidence type="ECO:0000313" key="11">
    <source>
        <dbReference type="Proteomes" id="UP001470023"/>
    </source>
</evidence>
<dbReference type="PRINTS" id="PR00730">
    <property type="entry name" value="THERMOLYSIN"/>
</dbReference>
<keyword evidence="3" id="KW-0479">Metal-binding</keyword>
<keyword evidence="7" id="KW-0964">Secreted</keyword>
<accession>A0ABV1UJZ3</accession>
<dbReference type="PANTHER" id="PTHR43579">
    <property type="match status" value="1"/>
</dbReference>
<dbReference type="PANTHER" id="PTHR43579:SF1">
    <property type="entry name" value="NEUTRAL METALLOPROTEINASE"/>
    <property type="match status" value="1"/>
</dbReference>
<dbReference type="RefSeq" id="WP_352065633.1">
    <property type="nucleotide sequence ID" value="NZ_JBEPAZ010000061.1"/>
</dbReference>
<feature type="domain" description="Peptidase M4 C-terminal" evidence="9">
    <location>
        <begin position="175"/>
        <end position="346"/>
    </location>
</feature>
<evidence type="ECO:0000259" key="9">
    <source>
        <dbReference type="Pfam" id="PF02868"/>
    </source>
</evidence>
<keyword evidence="5 7" id="KW-0862">Zinc</keyword>
<reference evidence="10 11" key="1">
    <citation type="submission" date="2024-06" db="EMBL/GenBank/DDBJ databases">
        <title>The Natural Products Discovery Center: Release of the First 8490 Sequenced Strains for Exploring Actinobacteria Biosynthetic Diversity.</title>
        <authorList>
            <person name="Kalkreuter E."/>
            <person name="Kautsar S.A."/>
            <person name="Yang D."/>
            <person name="Bader C.D."/>
            <person name="Teijaro C.N."/>
            <person name="Fluegel L."/>
            <person name="Davis C.M."/>
            <person name="Simpson J.R."/>
            <person name="Lauterbach L."/>
            <person name="Steele A.D."/>
            <person name="Gui C."/>
            <person name="Meng S."/>
            <person name="Li G."/>
            <person name="Viehrig K."/>
            <person name="Ye F."/>
            <person name="Su P."/>
            <person name="Kiefer A.F."/>
            <person name="Nichols A."/>
            <person name="Cepeda A.J."/>
            <person name="Yan W."/>
            <person name="Fan B."/>
            <person name="Jiang Y."/>
            <person name="Adhikari A."/>
            <person name="Zheng C.-J."/>
            <person name="Schuster L."/>
            <person name="Cowan T.M."/>
            <person name="Smanski M.J."/>
            <person name="Chevrette M.G."/>
            <person name="De Carvalho L.P.S."/>
            <person name="Shen B."/>
        </authorList>
    </citation>
    <scope>NUCLEOTIDE SEQUENCE [LARGE SCALE GENOMIC DNA]</scope>
    <source>
        <strain evidence="10 11">NPDC001166</strain>
    </source>
</reference>
<organism evidence="10 11">
    <name type="scientific">Streptomyces sp. 900105245</name>
    <dbReference type="NCBI Taxonomy" id="3154379"/>
    <lineage>
        <taxon>Bacteria</taxon>
        <taxon>Bacillati</taxon>
        <taxon>Actinomycetota</taxon>
        <taxon>Actinomycetes</taxon>
        <taxon>Kitasatosporales</taxon>
        <taxon>Streptomycetaceae</taxon>
        <taxon>Streptomyces</taxon>
    </lineage>
</organism>
<protein>
    <recommendedName>
        <fullName evidence="7">Neutral metalloproteinase</fullName>
        <ecNumber evidence="7">3.4.24.-</ecNumber>
    </recommendedName>
</protein>
<evidence type="ECO:0000256" key="4">
    <source>
        <dbReference type="ARBA" id="ARBA00022801"/>
    </source>
</evidence>
<dbReference type="Pfam" id="PF01447">
    <property type="entry name" value="Peptidase_M4"/>
    <property type="match status" value="1"/>
</dbReference>
<dbReference type="InterPro" id="IPR013856">
    <property type="entry name" value="Peptidase_M4_domain"/>
</dbReference>
<evidence type="ECO:0000256" key="7">
    <source>
        <dbReference type="RuleBase" id="RU366073"/>
    </source>
</evidence>
<comment type="subcellular location">
    <subcellularLocation>
        <location evidence="7">Secreted</location>
    </subcellularLocation>
</comment>
<evidence type="ECO:0000256" key="5">
    <source>
        <dbReference type="ARBA" id="ARBA00022833"/>
    </source>
</evidence>
<dbReference type="EC" id="3.4.24.-" evidence="7"/>
<comment type="function">
    <text evidence="7">Extracellular zinc metalloprotease.</text>
</comment>
<keyword evidence="11" id="KW-1185">Reference proteome</keyword>
<evidence type="ECO:0000259" key="8">
    <source>
        <dbReference type="Pfam" id="PF01447"/>
    </source>
</evidence>
<comment type="caution">
    <text evidence="10">The sequence shown here is derived from an EMBL/GenBank/DDBJ whole genome shotgun (WGS) entry which is preliminary data.</text>
</comment>
<evidence type="ECO:0000256" key="1">
    <source>
        <dbReference type="ARBA" id="ARBA00009388"/>
    </source>
</evidence>
<dbReference type="EMBL" id="JBEPAZ010000061">
    <property type="protein sequence ID" value="MER6433521.1"/>
    <property type="molecule type" value="Genomic_DNA"/>
</dbReference>
<dbReference type="Pfam" id="PF02868">
    <property type="entry name" value="Peptidase_M4_C"/>
    <property type="match status" value="1"/>
</dbReference>
<dbReference type="InterPro" id="IPR001570">
    <property type="entry name" value="Peptidase_M4_C_domain"/>
</dbReference>
<gene>
    <name evidence="10" type="ORF">ABT272_38240</name>
</gene>
<dbReference type="InterPro" id="IPR023612">
    <property type="entry name" value="Peptidase_M4"/>
</dbReference>
<evidence type="ECO:0000313" key="10">
    <source>
        <dbReference type="EMBL" id="MER6433521.1"/>
    </source>
</evidence>
<evidence type="ECO:0000256" key="3">
    <source>
        <dbReference type="ARBA" id="ARBA00022723"/>
    </source>
</evidence>
<keyword evidence="4 7" id="KW-0378">Hydrolase</keyword>
<dbReference type="Proteomes" id="UP001470023">
    <property type="component" value="Unassembled WGS sequence"/>
</dbReference>
<keyword evidence="6 7" id="KW-0482">Metalloprotease</keyword>
<feature type="domain" description="Peptidase M4" evidence="8">
    <location>
        <begin position="98"/>
        <end position="172"/>
    </location>
</feature>
<comment type="similarity">
    <text evidence="1 7">Belongs to the peptidase M4 family.</text>
</comment>
<comment type="cofactor">
    <cofactor evidence="7">
        <name>Zn(2+)</name>
        <dbReference type="ChEBI" id="CHEBI:29105"/>
    </cofactor>
</comment>
<dbReference type="Gene3D" id="3.10.170.10">
    <property type="match status" value="1"/>
</dbReference>
<dbReference type="Gene3D" id="1.10.390.10">
    <property type="entry name" value="Neutral Protease Domain 2"/>
    <property type="match status" value="1"/>
</dbReference>
<sequence>MSRARPINCIIPPYILDKLLDSDDGEVRQAALDTLLVTARLRGERSVRASFAGAAAPGDGRRTVFDCEQAEILVNAVLARPEDGPESADPSVNQAFEALGLTRDFYKEVFQRNSIDGRGMRLDGYVHFGFQVNNAFWDGRQMLFGDGDGKEFSNLTGSLEVIAHELTHGVTDNTAEFEYHNQSGALNESMSDVFGSLVKQWSKKQTAEEADWLIGGDVWTPGIGGDALRSMKDPGQAYNNPQFGKDPQPDRMSKFIHLPDTKRGDFGGVHYNSGIPNKAFYLTAVRIGGFAWEAAGSIWYESLKASSAEDGFEDFAGTTFQKAGELFGVGGPEQSAVLSAWQEVEVPLRGVPTGVARVRSPAANGNGGAGRENGLEALAGQLAALNDKVAGLAKDVAALKGTG</sequence>
<evidence type="ECO:0000256" key="2">
    <source>
        <dbReference type="ARBA" id="ARBA00022670"/>
    </source>
</evidence>
<evidence type="ECO:0000256" key="6">
    <source>
        <dbReference type="ARBA" id="ARBA00023049"/>
    </source>
</evidence>
<proteinExistence type="inferred from homology"/>
<dbReference type="SUPFAM" id="SSF55486">
    <property type="entry name" value="Metalloproteases ('zincins'), catalytic domain"/>
    <property type="match status" value="1"/>
</dbReference>
<keyword evidence="2 7" id="KW-0645">Protease</keyword>
<dbReference type="InterPro" id="IPR052759">
    <property type="entry name" value="Metalloprotease_M4"/>
</dbReference>